<dbReference type="InterPro" id="IPR036388">
    <property type="entry name" value="WH-like_DNA-bd_sf"/>
</dbReference>
<dbReference type="GO" id="GO:0006355">
    <property type="term" value="P:regulation of DNA-templated transcription"/>
    <property type="evidence" value="ECO:0007669"/>
    <property type="project" value="InterPro"/>
</dbReference>
<dbReference type="Gene3D" id="3.40.50.300">
    <property type="entry name" value="P-loop containing nucleotide triphosphate hydrolases"/>
    <property type="match status" value="1"/>
</dbReference>
<dbReference type="SMART" id="SM00421">
    <property type="entry name" value="HTH_LUXR"/>
    <property type="match status" value="1"/>
</dbReference>
<gene>
    <name evidence="5" type="ORF">GXP70_27055</name>
</gene>
<dbReference type="KEGG" id="plyc:GXP70_27055"/>
<dbReference type="EMBL" id="CP048209">
    <property type="protein sequence ID" value="QHT63259.1"/>
    <property type="molecule type" value="Genomic_DNA"/>
</dbReference>
<dbReference type="Pfam" id="PF00196">
    <property type="entry name" value="GerE"/>
    <property type="match status" value="1"/>
</dbReference>
<dbReference type="InterPro" id="IPR059106">
    <property type="entry name" value="WHD_MalT"/>
</dbReference>
<dbReference type="InterPro" id="IPR016032">
    <property type="entry name" value="Sig_transdc_resp-reg_C-effctor"/>
</dbReference>
<name>A0A6C0G5Z1_9BACL</name>
<evidence type="ECO:0000313" key="6">
    <source>
        <dbReference type="Proteomes" id="UP000476064"/>
    </source>
</evidence>
<dbReference type="SUPFAM" id="SSF46894">
    <property type="entry name" value="C-terminal effector domain of the bipartite response regulators"/>
    <property type="match status" value="1"/>
</dbReference>
<dbReference type="PANTHER" id="PTHR44688">
    <property type="entry name" value="DNA-BINDING TRANSCRIPTIONAL ACTIVATOR DEVR_DOSR"/>
    <property type="match status" value="1"/>
</dbReference>
<dbReference type="Gene3D" id="1.10.10.10">
    <property type="entry name" value="Winged helix-like DNA-binding domain superfamily/Winged helix DNA-binding domain"/>
    <property type="match status" value="1"/>
</dbReference>
<dbReference type="AlphaFoldDB" id="A0A6C0G5Z1"/>
<reference evidence="5 6" key="1">
    <citation type="submission" date="2020-01" db="EMBL/GenBank/DDBJ databases">
        <title>Paenibacillus sp. nov., isolated from tomato rhizosphere.</title>
        <authorList>
            <person name="Weon H.-Y."/>
            <person name="Lee S.A."/>
        </authorList>
    </citation>
    <scope>NUCLEOTIDE SEQUENCE [LARGE SCALE GENOMIC DNA]</scope>
    <source>
        <strain evidence="5 6">12200R-189</strain>
    </source>
</reference>
<dbReference type="PRINTS" id="PR00038">
    <property type="entry name" value="HTHLUXR"/>
</dbReference>
<dbReference type="InterPro" id="IPR041617">
    <property type="entry name" value="TPR_MalT"/>
</dbReference>
<keyword evidence="3" id="KW-0804">Transcription</keyword>
<sequence>MSTLIDRTLLKTKMTPPAARETLVRRERLFRLLETGQSGRLTAVCAPAGYGKTTLLGEWTRSASRLTAWLSLDEHDNDLAKFWRYAVHALAMALPEASLPRSIPLAKALPNLSTATLLDSLINELFACSEPVVLVLDDYHAIVNDEIHRSLSYLLEYLPPHAHLLIASRTELPFPTGKWVARRECVNLSVPELRFTMEELEAYRSGMADMPLSPRQLDKLLERTEGWVTGLQLAFISLRSQANRERFIEEFQGHNRNVADFLFEEAFGHLPADVRAFLLRTSVADRMNAAVANAVAEREDGRRMLERLNELQLFLLPLDEQDEWFRYHQLFATFLRGMLKKDDPEGWLRANLLASESYAGLGLLGEAIDHAIAAGAFALARTLLEKHITTAFRQGELSTLLRWFGSLPENDAWPEDMRLLYALILAITGQADLAETQLAAVKRGLARIEGEAERLAVRSGMLFVESNAIFFSGRFERWHTFAEGASGHMMPGSRIFYDVNYNLTEPLVRRTALGLKGMLNSHTEAVGLGFLQVLETHGWQDSFIGLYVRQSLAEGYYEWNRPADSRRFARGLEQAAGRIGLPGLCVPLAVLCSRLLLADRLPQQAIETIDRAMEAAEKYEDAHWLSYLRAAKARIYLAEERVAEAKKELAALGLSDKDKPAFNREFEYLTLVRLLLRQRKSTPAVRLLEWLKPQAEREALLSSLAEISLLQAVAEHGRGQRAAAMRSLREALAIGEANAYARCFLDEGAAAAELLQAYAAAGETAHAEYAARLLAALPAASPAAAGRAKPPELVEPLLESELALMDFIRRGATNQEIASELALSIGTVKVYLSRVYGKLGVNSRTQALNKAARLGLLDDRG</sequence>
<protein>
    <submittedName>
        <fullName evidence="5">LuxR family transcriptional regulator</fullName>
    </submittedName>
</protein>
<evidence type="ECO:0000256" key="1">
    <source>
        <dbReference type="ARBA" id="ARBA00023015"/>
    </source>
</evidence>
<dbReference type="SUPFAM" id="SSF52540">
    <property type="entry name" value="P-loop containing nucleoside triphosphate hydrolases"/>
    <property type="match status" value="1"/>
</dbReference>
<dbReference type="InterPro" id="IPR027417">
    <property type="entry name" value="P-loop_NTPase"/>
</dbReference>
<accession>A0A6C0G5Z1</accession>
<evidence type="ECO:0000313" key="5">
    <source>
        <dbReference type="EMBL" id="QHT63259.1"/>
    </source>
</evidence>
<organism evidence="5 6">
    <name type="scientific">Paenibacillus lycopersici</name>
    <dbReference type="NCBI Taxonomy" id="2704462"/>
    <lineage>
        <taxon>Bacteria</taxon>
        <taxon>Bacillati</taxon>
        <taxon>Bacillota</taxon>
        <taxon>Bacilli</taxon>
        <taxon>Bacillales</taxon>
        <taxon>Paenibacillaceae</taxon>
        <taxon>Paenibacillus</taxon>
    </lineage>
</organism>
<keyword evidence="2" id="KW-0238">DNA-binding</keyword>
<dbReference type="Pfam" id="PF17874">
    <property type="entry name" value="TPR_MalT"/>
    <property type="match status" value="1"/>
</dbReference>
<dbReference type="PROSITE" id="PS50043">
    <property type="entry name" value="HTH_LUXR_2"/>
    <property type="match status" value="1"/>
</dbReference>
<dbReference type="PROSITE" id="PS00622">
    <property type="entry name" value="HTH_LUXR_1"/>
    <property type="match status" value="1"/>
</dbReference>
<dbReference type="InterPro" id="IPR011990">
    <property type="entry name" value="TPR-like_helical_dom_sf"/>
</dbReference>
<dbReference type="Pfam" id="PF25873">
    <property type="entry name" value="WHD_MalT"/>
    <property type="match status" value="1"/>
</dbReference>
<dbReference type="RefSeq" id="WP_162359688.1">
    <property type="nucleotide sequence ID" value="NZ_CP048209.1"/>
</dbReference>
<evidence type="ECO:0000256" key="2">
    <source>
        <dbReference type="ARBA" id="ARBA00023125"/>
    </source>
</evidence>
<dbReference type="Gene3D" id="1.25.40.10">
    <property type="entry name" value="Tetratricopeptide repeat domain"/>
    <property type="match status" value="1"/>
</dbReference>
<evidence type="ECO:0000259" key="4">
    <source>
        <dbReference type="PROSITE" id="PS50043"/>
    </source>
</evidence>
<dbReference type="InterPro" id="IPR000792">
    <property type="entry name" value="Tscrpt_reg_LuxR_C"/>
</dbReference>
<feature type="domain" description="HTH luxR-type" evidence="4">
    <location>
        <begin position="790"/>
        <end position="855"/>
    </location>
</feature>
<keyword evidence="6" id="KW-1185">Reference proteome</keyword>
<keyword evidence="1" id="KW-0805">Transcription regulation</keyword>
<dbReference type="CDD" id="cd06170">
    <property type="entry name" value="LuxR_C_like"/>
    <property type="match status" value="1"/>
</dbReference>
<dbReference type="GO" id="GO:0003677">
    <property type="term" value="F:DNA binding"/>
    <property type="evidence" value="ECO:0007669"/>
    <property type="project" value="UniProtKB-KW"/>
</dbReference>
<dbReference type="PANTHER" id="PTHR44688:SF25">
    <property type="entry name" value="HTH LUXR-TYPE DOMAIN-CONTAINING PROTEIN"/>
    <property type="match status" value="1"/>
</dbReference>
<evidence type="ECO:0000256" key="3">
    <source>
        <dbReference type="ARBA" id="ARBA00023163"/>
    </source>
</evidence>
<dbReference type="Proteomes" id="UP000476064">
    <property type="component" value="Chromosome"/>
</dbReference>
<proteinExistence type="predicted"/>